<proteinExistence type="predicted"/>
<evidence type="ECO:0000256" key="1">
    <source>
        <dbReference type="SAM" id="Phobius"/>
    </source>
</evidence>
<dbReference type="EMBL" id="JABCRI010000005">
    <property type="protein sequence ID" value="KAF8405861.1"/>
    <property type="molecule type" value="Genomic_DNA"/>
</dbReference>
<feature type="transmembrane region" description="Helical" evidence="1">
    <location>
        <begin position="123"/>
        <end position="145"/>
    </location>
</feature>
<keyword evidence="1" id="KW-1133">Transmembrane helix</keyword>
<keyword evidence="1" id="KW-0812">Transmembrane</keyword>
<dbReference type="Proteomes" id="UP000655225">
    <property type="component" value="Unassembled WGS sequence"/>
</dbReference>
<keyword evidence="3" id="KW-1185">Reference proteome</keyword>
<comment type="caution">
    <text evidence="2">The sequence shown here is derived from an EMBL/GenBank/DDBJ whole genome shotgun (WGS) entry which is preliminary data.</text>
</comment>
<evidence type="ECO:0000313" key="2">
    <source>
        <dbReference type="EMBL" id="KAF8405861.1"/>
    </source>
</evidence>
<evidence type="ECO:0000313" key="3">
    <source>
        <dbReference type="Proteomes" id="UP000655225"/>
    </source>
</evidence>
<gene>
    <name evidence="2" type="ORF">HHK36_007939</name>
</gene>
<sequence length="151" mass="16921">MGQNWVLSKNVGLGTNTISHMASPTIGQCQTRGRDLVYRAILVLRARPMVVINRKASFAEIGRTFAEKNTASLVFVARALQSSNSDLEACRGAQGAPRQVGDNGYRWSCFTWKSRYCIRTLKLWFLPLYLFMVEGLRVLGVYFVLGSPLEL</sequence>
<reference evidence="2 3" key="1">
    <citation type="submission" date="2020-04" db="EMBL/GenBank/DDBJ databases">
        <title>Plant Genome Project.</title>
        <authorList>
            <person name="Zhang R.-G."/>
        </authorList>
    </citation>
    <scope>NUCLEOTIDE SEQUENCE [LARGE SCALE GENOMIC DNA]</scope>
    <source>
        <strain evidence="2">YNK0</strain>
        <tissue evidence="2">Leaf</tissue>
    </source>
</reference>
<organism evidence="2 3">
    <name type="scientific">Tetracentron sinense</name>
    <name type="common">Spur-leaf</name>
    <dbReference type="NCBI Taxonomy" id="13715"/>
    <lineage>
        <taxon>Eukaryota</taxon>
        <taxon>Viridiplantae</taxon>
        <taxon>Streptophyta</taxon>
        <taxon>Embryophyta</taxon>
        <taxon>Tracheophyta</taxon>
        <taxon>Spermatophyta</taxon>
        <taxon>Magnoliopsida</taxon>
        <taxon>Trochodendrales</taxon>
        <taxon>Trochodendraceae</taxon>
        <taxon>Tetracentron</taxon>
    </lineage>
</organism>
<protein>
    <submittedName>
        <fullName evidence="2">Uncharacterized protein</fullName>
    </submittedName>
</protein>
<keyword evidence="1" id="KW-0472">Membrane</keyword>
<dbReference type="AlphaFoldDB" id="A0A834ZLH4"/>
<name>A0A834ZLH4_TETSI</name>
<accession>A0A834ZLH4</accession>